<dbReference type="Gene3D" id="3.40.190.10">
    <property type="entry name" value="Periplasmic binding protein-like II"/>
    <property type="match status" value="1"/>
</dbReference>
<evidence type="ECO:0000313" key="4">
    <source>
        <dbReference type="Proteomes" id="UP000234341"/>
    </source>
</evidence>
<evidence type="ECO:0000256" key="2">
    <source>
        <dbReference type="SAM" id="SignalP"/>
    </source>
</evidence>
<sequence length="323" mass="33151">MSRRRALVAAVAVGLGAAMPAFALADYPDKPVRLVVPYTPGGATDVIGRVIGQKLTVSLGQPVVVENRAGAAGNLGAAYVAKEKADGYTLLLGALTSHSINSVLQPAAAGFSMDKSFVPEAVVGRVPLVVAVGPSFKGKTLADFIAAAKAKSGGMNYGSSGNGSPQHLAAELFKRQAGVELVHVPYKGSSPALNDLMGGQVDVIFDTLPATQAFIKGGKLRALASATPQRVLPDVPTAAEAGLAGFEVSSMFGVLAPAGTPKPVVDKLSAALKDIMEQPEVKSALVAQGAMPAYTTPDQARVQIQAEVTRWSRVIKESGIQAD</sequence>
<feature type="chain" id="PRO_5014672223" evidence="2">
    <location>
        <begin position="24"/>
        <end position="323"/>
    </location>
</feature>
<name>A0A2N5CAC4_9BURK</name>
<reference evidence="3 4" key="1">
    <citation type="submission" date="2017-12" db="EMBL/GenBank/DDBJ databases">
        <title>Genome sequence of the active heterotrophic nitrifier-denitrifier, Cupriavidus pauculus UM1.</title>
        <authorList>
            <person name="Putonti C."/>
            <person name="Castignetti D."/>
        </authorList>
    </citation>
    <scope>NUCLEOTIDE SEQUENCE [LARGE SCALE GENOMIC DNA]</scope>
    <source>
        <strain evidence="3 4">UM1</strain>
    </source>
</reference>
<keyword evidence="2" id="KW-0732">Signal</keyword>
<comment type="caution">
    <text evidence="3">The sequence shown here is derived from an EMBL/GenBank/DDBJ whole genome shotgun (WGS) entry which is preliminary data.</text>
</comment>
<dbReference type="OrthoDB" id="8678477at2"/>
<accession>A0A2N5CAC4</accession>
<evidence type="ECO:0000256" key="1">
    <source>
        <dbReference type="ARBA" id="ARBA00006987"/>
    </source>
</evidence>
<dbReference type="EMBL" id="PJRP01000008">
    <property type="protein sequence ID" value="PLP99124.1"/>
    <property type="molecule type" value="Genomic_DNA"/>
</dbReference>
<dbReference type="Proteomes" id="UP000234341">
    <property type="component" value="Unassembled WGS sequence"/>
</dbReference>
<feature type="signal peptide" evidence="2">
    <location>
        <begin position="1"/>
        <end position="23"/>
    </location>
</feature>
<gene>
    <name evidence="3" type="ORF">CYJ10_17630</name>
</gene>
<dbReference type="SUPFAM" id="SSF53850">
    <property type="entry name" value="Periplasmic binding protein-like II"/>
    <property type="match status" value="1"/>
</dbReference>
<dbReference type="PANTHER" id="PTHR42928:SF5">
    <property type="entry name" value="BLR1237 PROTEIN"/>
    <property type="match status" value="1"/>
</dbReference>
<protein>
    <submittedName>
        <fullName evidence="3">MFS transporter</fullName>
    </submittedName>
</protein>
<dbReference type="Gene3D" id="3.40.190.150">
    <property type="entry name" value="Bordetella uptake gene, domain 1"/>
    <property type="match status" value="1"/>
</dbReference>
<proteinExistence type="inferred from homology"/>
<dbReference type="Pfam" id="PF03401">
    <property type="entry name" value="TctC"/>
    <property type="match status" value="1"/>
</dbReference>
<dbReference type="InterPro" id="IPR042100">
    <property type="entry name" value="Bug_dom1"/>
</dbReference>
<dbReference type="CDD" id="cd13578">
    <property type="entry name" value="PBP2_Bug27"/>
    <property type="match status" value="1"/>
</dbReference>
<evidence type="ECO:0000313" key="3">
    <source>
        <dbReference type="EMBL" id="PLP99124.1"/>
    </source>
</evidence>
<comment type="similarity">
    <text evidence="1">Belongs to the UPF0065 (bug) family.</text>
</comment>
<dbReference type="InterPro" id="IPR005064">
    <property type="entry name" value="BUG"/>
</dbReference>
<dbReference type="RefSeq" id="WP_101682779.1">
    <property type="nucleotide sequence ID" value="NZ_PJRP01000008.1"/>
</dbReference>
<dbReference type="AlphaFoldDB" id="A0A2N5CAC4"/>
<dbReference type="PANTHER" id="PTHR42928">
    <property type="entry name" value="TRICARBOXYLATE-BINDING PROTEIN"/>
    <property type="match status" value="1"/>
</dbReference>
<organism evidence="3 4">
    <name type="scientific">Cupriavidus pauculus</name>
    <dbReference type="NCBI Taxonomy" id="82633"/>
    <lineage>
        <taxon>Bacteria</taxon>
        <taxon>Pseudomonadati</taxon>
        <taxon>Pseudomonadota</taxon>
        <taxon>Betaproteobacteria</taxon>
        <taxon>Burkholderiales</taxon>
        <taxon>Burkholderiaceae</taxon>
        <taxon>Cupriavidus</taxon>
    </lineage>
</organism>
<dbReference type="PIRSF" id="PIRSF017082">
    <property type="entry name" value="YflP"/>
    <property type="match status" value="1"/>
</dbReference>